<protein>
    <submittedName>
        <fullName evidence="1">Uncharacterized protein</fullName>
    </submittedName>
</protein>
<dbReference type="EMBL" id="JACPUR010000020">
    <property type="protein sequence ID" value="MBI3127908.1"/>
    <property type="molecule type" value="Genomic_DNA"/>
</dbReference>
<dbReference type="AlphaFoldDB" id="A0A932I0L3"/>
<comment type="caution">
    <text evidence="1">The sequence shown here is derived from an EMBL/GenBank/DDBJ whole genome shotgun (WGS) entry which is preliminary data.</text>
</comment>
<proteinExistence type="predicted"/>
<gene>
    <name evidence="1" type="ORF">HYZ11_09915</name>
</gene>
<accession>A0A932I0L3</accession>
<reference evidence="1" key="1">
    <citation type="submission" date="2020-07" db="EMBL/GenBank/DDBJ databases">
        <title>Huge and variable diversity of episymbiotic CPR bacteria and DPANN archaea in groundwater ecosystems.</title>
        <authorList>
            <person name="He C.Y."/>
            <person name="Keren R."/>
            <person name="Whittaker M."/>
            <person name="Farag I.F."/>
            <person name="Doudna J."/>
            <person name="Cate J.H.D."/>
            <person name="Banfield J.F."/>
        </authorList>
    </citation>
    <scope>NUCLEOTIDE SEQUENCE</scope>
    <source>
        <strain evidence="1">NC_groundwater_763_Ag_S-0.2um_68_21</strain>
    </source>
</reference>
<evidence type="ECO:0000313" key="2">
    <source>
        <dbReference type="Proteomes" id="UP000782312"/>
    </source>
</evidence>
<evidence type="ECO:0000313" key="1">
    <source>
        <dbReference type="EMBL" id="MBI3127908.1"/>
    </source>
</evidence>
<name>A0A932I0L3_UNCTE</name>
<dbReference type="Proteomes" id="UP000782312">
    <property type="component" value="Unassembled WGS sequence"/>
</dbReference>
<sequence>MPTISDPLMRVLSIENEMLRQQKERWEVDHERARLVRELEVSLSRASAFHDMTADSDAFFHAGLADRVTEARRQEGEQLLVARFEMLVQLERQLLELCGHLESRGWKIKGCEELAQKYHELLKNLQEEWNYDSPGFQRILDAAERDKAEGRVFDMD</sequence>
<organism evidence="1 2">
    <name type="scientific">Tectimicrobiota bacterium</name>
    <dbReference type="NCBI Taxonomy" id="2528274"/>
    <lineage>
        <taxon>Bacteria</taxon>
        <taxon>Pseudomonadati</taxon>
        <taxon>Nitrospinota/Tectimicrobiota group</taxon>
        <taxon>Candidatus Tectimicrobiota</taxon>
    </lineage>
</organism>